<sequence length="260" mass="29747">MNSTQCIQVITRDNTVCQFTEVHPVLNYHANKDPSWTVKGLIETSRCIGYAYMKKALFTMARSFVIPMREQVIFGRPLLTSEPDVYSKVLKDTDSFIIFGSSGFWKLITNDYAAEIVNSSPRDDIAKILAVIAIEKGARKKKTKYSNIVEIPKGEHVDGCWGVQHQRSRPVYHNDIIVIVVFFDNKPSSVRPEISCYTCSDFPDTPSENCIHGAQMINEFAARIVNTGPRDNIPNLKDMFESLLLSRRQIWWFFPETVHY</sequence>
<name>A0A9D4WVH4_PEA</name>
<dbReference type="PROSITE" id="PS51746">
    <property type="entry name" value="PPM_2"/>
    <property type="match status" value="1"/>
</dbReference>
<dbReference type="InterPro" id="IPR001932">
    <property type="entry name" value="PPM-type_phosphatase-like_dom"/>
</dbReference>
<dbReference type="Gramene" id="Psat05G0364100-T1">
    <property type="protein sequence ID" value="KAI5407455.1"/>
    <property type="gene ID" value="KIW84_053641"/>
</dbReference>
<gene>
    <name evidence="2" type="ORF">KIW84_053641</name>
</gene>
<feature type="domain" description="PPM-type phosphatase" evidence="1">
    <location>
        <begin position="1"/>
        <end position="183"/>
    </location>
</feature>
<dbReference type="GO" id="GO:0004722">
    <property type="term" value="F:protein serine/threonine phosphatase activity"/>
    <property type="evidence" value="ECO:0007669"/>
    <property type="project" value="InterPro"/>
</dbReference>
<dbReference type="PANTHER" id="PTHR47992">
    <property type="entry name" value="PROTEIN PHOSPHATASE"/>
    <property type="match status" value="1"/>
</dbReference>
<dbReference type="Proteomes" id="UP001058974">
    <property type="component" value="Chromosome 5"/>
</dbReference>
<accession>A0A9D4WVH4</accession>
<organism evidence="2 3">
    <name type="scientific">Pisum sativum</name>
    <name type="common">Garden pea</name>
    <name type="synonym">Lathyrus oleraceus</name>
    <dbReference type="NCBI Taxonomy" id="3888"/>
    <lineage>
        <taxon>Eukaryota</taxon>
        <taxon>Viridiplantae</taxon>
        <taxon>Streptophyta</taxon>
        <taxon>Embryophyta</taxon>
        <taxon>Tracheophyta</taxon>
        <taxon>Spermatophyta</taxon>
        <taxon>Magnoliopsida</taxon>
        <taxon>eudicotyledons</taxon>
        <taxon>Gunneridae</taxon>
        <taxon>Pentapetalae</taxon>
        <taxon>rosids</taxon>
        <taxon>fabids</taxon>
        <taxon>Fabales</taxon>
        <taxon>Fabaceae</taxon>
        <taxon>Papilionoideae</taxon>
        <taxon>50 kb inversion clade</taxon>
        <taxon>NPAAA clade</taxon>
        <taxon>Hologalegina</taxon>
        <taxon>IRL clade</taxon>
        <taxon>Fabeae</taxon>
        <taxon>Lathyrus</taxon>
    </lineage>
</organism>
<dbReference type="InterPro" id="IPR015655">
    <property type="entry name" value="PP2C"/>
</dbReference>
<dbReference type="EMBL" id="JAMSHJ010000005">
    <property type="protein sequence ID" value="KAI5407455.1"/>
    <property type="molecule type" value="Genomic_DNA"/>
</dbReference>
<reference evidence="2 3" key="1">
    <citation type="journal article" date="2022" name="Nat. Genet.">
        <title>Improved pea reference genome and pan-genome highlight genomic features and evolutionary characteristics.</title>
        <authorList>
            <person name="Yang T."/>
            <person name="Liu R."/>
            <person name="Luo Y."/>
            <person name="Hu S."/>
            <person name="Wang D."/>
            <person name="Wang C."/>
            <person name="Pandey M.K."/>
            <person name="Ge S."/>
            <person name="Xu Q."/>
            <person name="Li N."/>
            <person name="Li G."/>
            <person name="Huang Y."/>
            <person name="Saxena R.K."/>
            <person name="Ji Y."/>
            <person name="Li M."/>
            <person name="Yan X."/>
            <person name="He Y."/>
            <person name="Liu Y."/>
            <person name="Wang X."/>
            <person name="Xiang C."/>
            <person name="Varshney R.K."/>
            <person name="Ding H."/>
            <person name="Gao S."/>
            <person name="Zong X."/>
        </authorList>
    </citation>
    <scope>NUCLEOTIDE SEQUENCE [LARGE SCALE GENOMIC DNA]</scope>
    <source>
        <strain evidence="2 3">cv. Zhongwan 6</strain>
    </source>
</reference>
<dbReference type="Pfam" id="PF00481">
    <property type="entry name" value="PP2C"/>
    <property type="match status" value="1"/>
</dbReference>
<comment type="caution">
    <text evidence="2">The sequence shown here is derived from an EMBL/GenBank/DDBJ whole genome shotgun (WGS) entry which is preliminary data.</text>
</comment>
<evidence type="ECO:0000259" key="1">
    <source>
        <dbReference type="PROSITE" id="PS51746"/>
    </source>
</evidence>
<proteinExistence type="predicted"/>
<evidence type="ECO:0000313" key="3">
    <source>
        <dbReference type="Proteomes" id="UP001058974"/>
    </source>
</evidence>
<dbReference type="AlphaFoldDB" id="A0A9D4WVH4"/>
<keyword evidence="3" id="KW-1185">Reference proteome</keyword>
<dbReference type="InterPro" id="IPR036457">
    <property type="entry name" value="PPM-type-like_dom_sf"/>
</dbReference>
<dbReference type="SUPFAM" id="SSF81606">
    <property type="entry name" value="PP2C-like"/>
    <property type="match status" value="1"/>
</dbReference>
<protein>
    <recommendedName>
        <fullName evidence="1">PPM-type phosphatase domain-containing protein</fullName>
    </recommendedName>
</protein>
<evidence type="ECO:0000313" key="2">
    <source>
        <dbReference type="EMBL" id="KAI5407455.1"/>
    </source>
</evidence>
<dbReference type="Gene3D" id="3.60.40.10">
    <property type="entry name" value="PPM-type phosphatase domain"/>
    <property type="match status" value="1"/>
</dbReference>